<organism evidence="2 3">
    <name type="scientific">Ricinus communis</name>
    <name type="common">Castor bean</name>
    <dbReference type="NCBI Taxonomy" id="3988"/>
    <lineage>
        <taxon>Eukaryota</taxon>
        <taxon>Viridiplantae</taxon>
        <taxon>Streptophyta</taxon>
        <taxon>Embryophyta</taxon>
        <taxon>Tracheophyta</taxon>
        <taxon>Spermatophyta</taxon>
        <taxon>Magnoliopsida</taxon>
        <taxon>eudicotyledons</taxon>
        <taxon>Gunneridae</taxon>
        <taxon>Pentapetalae</taxon>
        <taxon>rosids</taxon>
        <taxon>fabids</taxon>
        <taxon>Malpighiales</taxon>
        <taxon>Euphorbiaceae</taxon>
        <taxon>Acalyphoideae</taxon>
        <taxon>Acalypheae</taxon>
        <taxon>Ricinus</taxon>
    </lineage>
</organism>
<evidence type="ECO:0000256" key="1">
    <source>
        <dbReference type="SAM" id="MobiDB-lite"/>
    </source>
</evidence>
<feature type="region of interest" description="Disordered" evidence="1">
    <location>
        <begin position="46"/>
        <end position="98"/>
    </location>
</feature>
<dbReference type="EMBL" id="EQ974120">
    <property type="protein sequence ID" value="EEF33235.1"/>
    <property type="molecule type" value="Genomic_DNA"/>
</dbReference>
<dbReference type="Proteomes" id="UP000008311">
    <property type="component" value="Unassembled WGS sequence"/>
</dbReference>
<evidence type="ECO:0000313" key="3">
    <source>
        <dbReference type="Proteomes" id="UP000008311"/>
    </source>
</evidence>
<dbReference type="AlphaFoldDB" id="B9ST03"/>
<accession>B9ST03</accession>
<keyword evidence="3" id="KW-1185">Reference proteome</keyword>
<proteinExistence type="predicted"/>
<protein>
    <submittedName>
        <fullName evidence="2">Uncharacterized protein</fullName>
    </submittedName>
</protein>
<sequence length="98" mass="10701">MGQSNIIEERRKSNKEVVAGGINVEVTQPSLDEEIYAILGSLSGMTEEGIPNEESKKRKKRVGGVRIGEPARLPSNLPSSDIGAEERVHDDIIESDNE</sequence>
<reference evidence="3" key="1">
    <citation type="journal article" date="2010" name="Nat. Biotechnol.">
        <title>Draft genome sequence of the oilseed species Ricinus communis.</title>
        <authorList>
            <person name="Chan A.P."/>
            <person name="Crabtree J."/>
            <person name="Zhao Q."/>
            <person name="Lorenzi H."/>
            <person name="Orvis J."/>
            <person name="Puiu D."/>
            <person name="Melake-Berhan A."/>
            <person name="Jones K.M."/>
            <person name="Redman J."/>
            <person name="Chen G."/>
            <person name="Cahoon E.B."/>
            <person name="Gedil M."/>
            <person name="Stanke M."/>
            <person name="Haas B.J."/>
            <person name="Wortman J.R."/>
            <person name="Fraser-Liggett C.M."/>
            <person name="Ravel J."/>
            <person name="Rabinowicz P.D."/>
        </authorList>
    </citation>
    <scope>NUCLEOTIDE SEQUENCE [LARGE SCALE GENOMIC DNA]</scope>
    <source>
        <strain evidence="3">cv. Hale</strain>
    </source>
</reference>
<dbReference type="InParanoid" id="B9ST03"/>
<evidence type="ECO:0000313" key="2">
    <source>
        <dbReference type="EMBL" id="EEF33235.1"/>
    </source>
</evidence>
<gene>
    <name evidence="2" type="ORF">RCOM_0352990</name>
</gene>
<name>B9ST03_RICCO</name>